<evidence type="ECO:0000256" key="3">
    <source>
        <dbReference type="SAM" id="MobiDB-lite"/>
    </source>
</evidence>
<feature type="region of interest" description="Disordered" evidence="3">
    <location>
        <begin position="129"/>
        <end position="150"/>
    </location>
</feature>
<dbReference type="SUPFAM" id="SSF56672">
    <property type="entry name" value="DNA/RNA polymerases"/>
    <property type="match status" value="1"/>
</dbReference>
<reference evidence="7" key="1">
    <citation type="journal article" date="2019" name="Sci. Rep.">
        <title>Draft genome of Tanacetum cinerariifolium, the natural source of mosquito coil.</title>
        <authorList>
            <person name="Yamashiro T."/>
            <person name="Shiraishi A."/>
            <person name="Satake H."/>
            <person name="Nakayama K."/>
        </authorList>
    </citation>
    <scope>NUCLEOTIDE SEQUENCE</scope>
</reference>
<dbReference type="Pfam" id="PF22936">
    <property type="entry name" value="Pol_BBD"/>
    <property type="match status" value="1"/>
</dbReference>
<dbReference type="PANTHER" id="PTHR11439:SF495">
    <property type="entry name" value="REVERSE TRANSCRIPTASE, RNA-DEPENDENT DNA POLYMERASE-RELATED"/>
    <property type="match status" value="1"/>
</dbReference>
<dbReference type="InterPro" id="IPR036397">
    <property type="entry name" value="RNaseH_sf"/>
</dbReference>
<feature type="compositionally biased region" description="Polar residues" evidence="3">
    <location>
        <begin position="947"/>
        <end position="967"/>
    </location>
</feature>
<dbReference type="GO" id="GO:0003676">
    <property type="term" value="F:nucleic acid binding"/>
    <property type="evidence" value="ECO:0007669"/>
    <property type="project" value="InterPro"/>
</dbReference>
<dbReference type="InterPro" id="IPR054722">
    <property type="entry name" value="PolX-like_BBD"/>
</dbReference>
<feature type="region of interest" description="Disordered" evidence="3">
    <location>
        <begin position="944"/>
        <end position="971"/>
    </location>
</feature>
<feature type="region of interest" description="Disordered" evidence="3">
    <location>
        <begin position="16"/>
        <end position="37"/>
    </location>
</feature>
<evidence type="ECO:0000256" key="1">
    <source>
        <dbReference type="ARBA" id="ARBA00022750"/>
    </source>
</evidence>
<keyword evidence="1" id="KW-0645">Protease</keyword>
<dbReference type="InterPro" id="IPR025724">
    <property type="entry name" value="GAG-pre-integrase_dom"/>
</dbReference>
<dbReference type="PANTHER" id="PTHR11439">
    <property type="entry name" value="GAG-POL-RELATED RETROTRANSPOSON"/>
    <property type="match status" value="1"/>
</dbReference>
<protein>
    <submittedName>
        <fullName evidence="7">Ribonuclease H-like domain-containing protein</fullName>
    </submittedName>
</protein>
<feature type="compositionally biased region" description="Basic and acidic residues" evidence="3">
    <location>
        <begin position="17"/>
        <end position="32"/>
    </location>
</feature>
<dbReference type="Pfam" id="PF13976">
    <property type="entry name" value="gag_pre-integrs"/>
    <property type="match status" value="1"/>
</dbReference>
<sequence length="1318" mass="150547">MQTQTSNNLHNAIMEAGSKDRPPMLAPDKEVPISEGSPVTRTERFVILVKQSQELKTVSYHKLYDILKQHQNEVNEIRAERIARTANPLILVAQQQPVYHPQTHPTHYTQNSSSISQQAATMNRGKAIVNSPPPIYDQEPSMVAEDDKTSKDKEIDKIMALISLSFKKIYKPTNNNLRTSSNTSRANQNNSLRINRGTGECQKLKRVKDTAYHREKMLLCKQEEAGIQLNAKQADWRDDTDDDELEDQELEAHYMYMAQLQEVSPDAADSGPIFDVEPLQKVSNDDHYNMFSIESAHPEQSKPVHDTYPIEQDAHSVIIDSLDMSYDREEIDQNDGNNDLDDERKLLASLIEKLKCEIDESKNRNKFLETSNKVLIEKLKEAELARRNSMEYALKMEIECAQVRGDFISYKMDSQKSFNKYTQTINDLNQMISEMKNKLSAHQETISILSQQKDAQIKLYKIHEDKELDKVIALENKVKVLDNIVYKTGQSVQTMNMINNKCRTSFAKPEFLKKDQRTNPRLYDIGMYKLHTEPNQARTSQLPQDSRKINKHVSFSTGVILTTSVSRPQLKSNPMGDSVMHNNSQGKKQDVKDHRRSVKFSKNKTSVTACNDSLNAKTLNLVEIVLFIVESRCSKHMTRNLKLLINFVEKFLGTVKFGNDQITHILGYGDLVQGAVTIKRVYYVEGLNHNLFFVGQLCDAGLEVAFRKSTCYIRDLKGNDLLTGSRGTNLYSITLQDTNCPNPICLMAKATSSQAWLWHRRLSHLNFDTINLLLKNDIVVGLPKLKFVKDHLCSSCELEKARQKSFHTKITPSSKRRLQLLHMDLCGPMRVASINGKRYVLIIVDDYSRYTWTYFLRSKDETPKVPIDFLRLVQRGLQAQKGFITKQCPSMALEHGSLSPDPQCQDNVNQADRTVTTSNELDLLFSPMFDELLNGSSKVLSKSSSVTTADATNQRPQQQTTPLNNHITPDPTFRTRRQLESDGEMCMFALTEELHQFDRLDVWELVDRPLCKNVINMKWLWKNKRDEENNVIRKKSHLVAKGYAQKEGMDVKIVFLYGPLKEEVYVNQPDGFVDPCHPDKVYRLKKALYGLKQAPRAWYDELSNFLIQQSPRGIFINQAEYAQEILIKHGMTSCDSVGTPMATKHLDADLSGTPVDQMKYRSMVRALMYLTASRPDIMHATCYCARYQAKPTEKHLTAVKRIFWYLKDTIHMGLWYSKDTGFELTSFSDSDHVGCLDSRKSTSGGIQFLGGGKLVSWSSKKRDCTSMSSAEVEYVSLSVCCAQVLWMRTQLTDYGFHFDKIHMYCDSKAAIAMSCNPV</sequence>
<evidence type="ECO:0000259" key="4">
    <source>
        <dbReference type="Pfam" id="PF07727"/>
    </source>
</evidence>
<feature type="coiled-coil region" evidence="2">
    <location>
        <begin position="418"/>
        <end position="452"/>
    </location>
</feature>
<comment type="caution">
    <text evidence="7">The sequence shown here is derived from an EMBL/GenBank/DDBJ whole genome shotgun (WGS) entry which is preliminary data.</text>
</comment>
<dbReference type="EMBL" id="BKCJ010007763">
    <property type="protein sequence ID" value="GEU78882.1"/>
    <property type="molecule type" value="Genomic_DNA"/>
</dbReference>
<dbReference type="CDD" id="cd09272">
    <property type="entry name" value="RNase_HI_RT_Ty1"/>
    <property type="match status" value="1"/>
</dbReference>
<dbReference type="Pfam" id="PF07727">
    <property type="entry name" value="RVT_2"/>
    <property type="match status" value="1"/>
</dbReference>
<dbReference type="Gene3D" id="3.30.420.10">
    <property type="entry name" value="Ribonuclease H-like superfamily/Ribonuclease H"/>
    <property type="match status" value="1"/>
</dbReference>
<evidence type="ECO:0000259" key="5">
    <source>
        <dbReference type="Pfam" id="PF13976"/>
    </source>
</evidence>
<evidence type="ECO:0000256" key="2">
    <source>
        <dbReference type="SAM" id="Coils"/>
    </source>
</evidence>
<dbReference type="InterPro" id="IPR012337">
    <property type="entry name" value="RNaseH-like_sf"/>
</dbReference>
<dbReference type="InterPro" id="IPR013103">
    <property type="entry name" value="RVT_2"/>
</dbReference>
<dbReference type="SUPFAM" id="SSF53098">
    <property type="entry name" value="Ribonuclease H-like"/>
    <property type="match status" value="1"/>
</dbReference>
<name>A0A6L2N179_TANCI</name>
<gene>
    <name evidence="7" type="ORF">Tci_050860</name>
</gene>
<keyword evidence="1" id="KW-0378">Hydrolase</keyword>
<feature type="coiled-coil region" evidence="2">
    <location>
        <begin position="337"/>
        <end position="385"/>
    </location>
</feature>
<proteinExistence type="predicted"/>
<accession>A0A6L2N179</accession>
<dbReference type="InterPro" id="IPR043502">
    <property type="entry name" value="DNA/RNA_pol_sf"/>
</dbReference>
<feature type="domain" description="Reverse transcriptase Ty1/copia-type" evidence="4">
    <location>
        <begin position="1049"/>
        <end position="1108"/>
    </location>
</feature>
<evidence type="ECO:0000259" key="6">
    <source>
        <dbReference type="Pfam" id="PF22936"/>
    </source>
</evidence>
<feature type="region of interest" description="Disordered" evidence="3">
    <location>
        <begin position="570"/>
        <end position="596"/>
    </location>
</feature>
<feature type="domain" description="Retrovirus-related Pol polyprotein from transposon TNT 1-94-like beta-barrel" evidence="6">
    <location>
        <begin position="627"/>
        <end position="701"/>
    </location>
</feature>
<keyword evidence="1" id="KW-0064">Aspartyl protease</keyword>
<evidence type="ECO:0000313" key="7">
    <source>
        <dbReference type="EMBL" id="GEU78882.1"/>
    </source>
</evidence>
<dbReference type="GO" id="GO:0004190">
    <property type="term" value="F:aspartic-type endopeptidase activity"/>
    <property type="evidence" value="ECO:0007669"/>
    <property type="project" value="UniProtKB-KW"/>
</dbReference>
<organism evidence="7">
    <name type="scientific">Tanacetum cinerariifolium</name>
    <name type="common">Dalmatian daisy</name>
    <name type="synonym">Chrysanthemum cinerariifolium</name>
    <dbReference type="NCBI Taxonomy" id="118510"/>
    <lineage>
        <taxon>Eukaryota</taxon>
        <taxon>Viridiplantae</taxon>
        <taxon>Streptophyta</taxon>
        <taxon>Embryophyta</taxon>
        <taxon>Tracheophyta</taxon>
        <taxon>Spermatophyta</taxon>
        <taxon>Magnoliopsida</taxon>
        <taxon>eudicotyledons</taxon>
        <taxon>Gunneridae</taxon>
        <taxon>Pentapetalae</taxon>
        <taxon>asterids</taxon>
        <taxon>campanulids</taxon>
        <taxon>Asterales</taxon>
        <taxon>Asteraceae</taxon>
        <taxon>Asteroideae</taxon>
        <taxon>Anthemideae</taxon>
        <taxon>Anthemidinae</taxon>
        <taxon>Tanacetum</taxon>
    </lineage>
</organism>
<feature type="domain" description="GAG-pre-integrase" evidence="5">
    <location>
        <begin position="729"/>
        <end position="800"/>
    </location>
</feature>
<keyword evidence="2" id="KW-0175">Coiled coil</keyword>